<dbReference type="GO" id="GO:0006913">
    <property type="term" value="P:nucleocytoplasmic transport"/>
    <property type="evidence" value="ECO:0007669"/>
    <property type="project" value="TreeGrafter"/>
</dbReference>
<dbReference type="AlphaFoldDB" id="A0AAD5Y6T5"/>
<reference evidence="1" key="1">
    <citation type="submission" date="2020-05" db="EMBL/GenBank/DDBJ databases">
        <title>Phylogenomic resolution of chytrid fungi.</title>
        <authorList>
            <person name="Stajich J.E."/>
            <person name="Amses K."/>
            <person name="Simmons R."/>
            <person name="Seto K."/>
            <person name="Myers J."/>
            <person name="Bonds A."/>
            <person name="Quandt C.A."/>
            <person name="Barry K."/>
            <person name="Liu P."/>
            <person name="Grigoriev I."/>
            <person name="Longcore J.E."/>
            <person name="James T.Y."/>
        </authorList>
    </citation>
    <scope>NUCLEOTIDE SEQUENCE</scope>
    <source>
        <strain evidence="1">PLAUS21</strain>
    </source>
</reference>
<sequence length="530" mass="60239">MDLPYLSLTNHFYYKLLSPYRLFATGIFHDLLHEKELEMKLEEDKTLYYHGTTTLSDNDRIVMANIDRLKELKDSVIKFKDIDIGTFHFSKLYDYLPSSYDVWLSAHPSDHATIDWESIDGSVLHRITKLSLSVVQDTLTIVHQLGRLTGLKSLIIQFGNPYDWQQVMFAIQNSKVEYLQIDGHAVNCKVFAHNLHLTGLHTLRLNNCHINDDMVVYLANALPDSTLKIFELADNNIADRGAATLASMVRKSKLSSLNLNGNDITAVGLHSLCDSLPFCTLKELQIGGNRFEEEEMYYFYEKLPNSQIDYIMFRNLKAVPKEALIANIGKSNVQRMNVSISLKNMGRLLQAIQGSKVKSLLLRFEKDVDTGMEILSRYLPSCTLEELLIENALGIGITNSSLIFTSLSGNKYLKFLAICEVEFCRNQVQVISDYLQYTNLTSLRICSTNISDEELEVLIPGILSSSLMNLNLSGNYEITLPGISHFIEGIKHSKLRNLAVPNQFEIMAKEFNREVREILGDHSLLRVEVH</sequence>
<comment type="caution">
    <text evidence="1">The sequence shown here is derived from an EMBL/GenBank/DDBJ whole genome shotgun (WGS) entry which is preliminary data.</text>
</comment>
<dbReference type="GO" id="GO:0005829">
    <property type="term" value="C:cytosol"/>
    <property type="evidence" value="ECO:0007669"/>
    <property type="project" value="TreeGrafter"/>
</dbReference>
<accession>A0AAD5Y6T5</accession>
<dbReference type="Gene3D" id="3.80.10.10">
    <property type="entry name" value="Ribonuclease Inhibitor"/>
    <property type="match status" value="2"/>
</dbReference>
<dbReference type="InterPro" id="IPR027038">
    <property type="entry name" value="RanGap"/>
</dbReference>
<organism evidence="1 2">
    <name type="scientific">Boothiomyces macroporosus</name>
    <dbReference type="NCBI Taxonomy" id="261099"/>
    <lineage>
        <taxon>Eukaryota</taxon>
        <taxon>Fungi</taxon>
        <taxon>Fungi incertae sedis</taxon>
        <taxon>Chytridiomycota</taxon>
        <taxon>Chytridiomycota incertae sedis</taxon>
        <taxon>Chytridiomycetes</taxon>
        <taxon>Rhizophydiales</taxon>
        <taxon>Terramycetaceae</taxon>
        <taxon>Boothiomyces</taxon>
    </lineage>
</organism>
<dbReference type="PANTHER" id="PTHR24113">
    <property type="entry name" value="RAN GTPASE-ACTIVATING PROTEIN 1"/>
    <property type="match status" value="1"/>
</dbReference>
<dbReference type="SMART" id="SM00368">
    <property type="entry name" value="LRR_RI"/>
    <property type="match status" value="4"/>
</dbReference>
<dbReference type="InterPro" id="IPR032675">
    <property type="entry name" value="LRR_dom_sf"/>
</dbReference>
<dbReference type="GO" id="GO:0048471">
    <property type="term" value="C:perinuclear region of cytoplasm"/>
    <property type="evidence" value="ECO:0007669"/>
    <property type="project" value="TreeGrafter"/>
</dbReference>
<dbReference type="InterPro" id="IPR001611">
    <property type="entry name" value="Leu-rich_rpt"/>
</dbReference>
<dbReference type="GO" id="GO:0005096">
    <property type="term" value="F:GTPase activator activity"/>
    <property type="evidence" value="ECO:0007669"/>
    <property type="project" value="InterPro"/>
</dbReference>
<proteinExistence type="predicted"/>
<dbReference type="PANTHER" id="PTHR24113:SF15">
    <property type="entry name" value="NACHT DOMAIN-CONTAINING PROTEIN"/>
    <property type="match status" value="1"/>
</dbReference>
<evidence type="ECO:0000313" key="1">
    <source>
        <dbReference type="EMBL" id="KAJ3255463.1"/>
    </source>
</evidence>
<dbReference type="GO" id="GO:0005634">
    <property type="term" value="C:nucleus"/>
    <property type="evidence" value="ECO:0007669"/>
    <property type="project" value="TreeGrafter"/>
</dbReference>
<dbReference type="Proteomes" id="UP001210925">
    <property type="component" value="Unassembled WGS sequence"/>
</dbReference>
<evidence type="ECO:0000313" key="2">
    <source>
        <dbReference type="Proteomes" id="UP001210925"/>
    </source>
</evidence>
<dbReference type="GO" id="GO:0031267">
    <property type="term" value="F:small GTPase binding"/>
    <property type="evidence" value="ECO:0007669"/>
    <property type="project" value="TreeGrafter"/>
</dbReference>
<gene>
    <name evidence="1" type="ORF">HK103_006280</name>
</gene>
<keyword evidence="2" id="KW-1185">Reference proteome</keyword>
<dbReference type="Pfam" id="PF13516">
    <property type="entry name" value="LRR_6"/>
    <property type="match status" value="2"/>
</dbReference>
<dbReference type="SUPFAM" id="SSF52047">
    <property type="entry name" value="RNI-like"/>
    <property type="match status" value="2"/>
</dbReference>
<dbReference type="EMBL" id="JADGKB010000066">
    <property type="protein sequence ID" value="KAJ3255463.1"/>
    <property type="molecule type" value="Genomic_DNA"/>
</dbReference>
<name>A0AAD5Y6T5_9FUNG</name>
<protein>
    <submittedName>
        <fullName evidence="1">Uncharacterized protein</fullName>
    </submittedName>
</protein>